<reference evidence="2" key="1">
    <citation type="submission" date="2021-07" db="EMBL/GenBank/DDBJ databases">
        <title>Complete genome sequencing of a Clostridium isolate.</title>
        <authorList>
            <person name="Ueki A."/>
            <person name="Tonouchi A."/>
        </authorList>
    </citation>
    <scope>NUCLEOTIDE SEQUENCE [LARGE SCALE GENOMIC DNA]</scope>
    <source>
        <strain evidence="2">C5S11</strain>
    </source>
</reference>
<evidence type="ECO:0000313" key="1">
    <source>
        <dbReference type="EMBL" id="BCZ46961.1"/>
    </source>
</evidence>
<accession>A0ABM7T5M8</accession>
<sequence>MTPREWAGKTVKDLEVKRKLKLEGERQAKSYSFENIEKVKKRCNSR</sequence>
<dbReference type="RefSeq" id="WP_224033356.1">
    <property type="nucleotide sequence ID" value="NZ_AP024849.1"/>
</dbReference>
<organism evidence="1 2">
    <name type="scientific">Clostridium gelidum</name>
    <dbReference type="NCBI Taxonomy" id="704125"/>
    <lineage>
        <taxon>Bacteria</taxon>
        <taxon>Bacillati</taxon>
        <taxon>Bacillota</taxon>
        <taxon>Clostridia</taxon>
        <taxon>Eubacteriales</taxon>
        <taxon>Clostridiaceae</taxon>
        <taxon>Clostridium</taxon>
    </lineage>
</organism>
<keyword evidence="2" id="KW-1185">Reference proteome</keyword>
<dbReference type="EMBL" id="AP024849">
    <property type="protein sequence ID" value="BCZ46961.1"/>
    <property type="molecule type" value="Genomic_DNA"/>
</dbReference>
<dbReference type="Proteomes" id="UP000824633">
    <property type="component" value="Chromosome"/>
</dbReference>
<gene>
    <name evidence="1" type="ORF">psyc5s11_30280</name>
</gene>
<proteinExistence type="predicted"/>
<name>A0ABM7T5M8_9CLOT</name>
<protein>
    <submittedName>
        <fullName evidence="1">Uncharacterized protein</fullName>
    </submittedName>
</protein>
<evidence type="ECO:0000313" key="2">
    <source>
        <dbReference type="Proteomes" id="UP000824633"/>
    </source>
</evidence>